<dbReference type="Proteomes" id="UP000053477">
    <property type="component" value="Unassembled WGS sequence"/>
</dbReference>
<feature type="signal peptide" evidence="2">
    <location>
        <begin position="1"/>
        <end position="22"/>
    </location>
</feature>
<feature type="chain" id="PRO_5005201916" description="Protein BIG1" evidence="2">
    <location>
        <begin position="23"/>
        <end position="239"/>
    </location>
</feature>
<dbReference type="AlphaFoldDB" id="A0A0H2RZ03"/>
<name>A0A0H2RZ03_9AGAM</name>
<dbReference type="EMBL" id="KQ085910">
    <property type="protein sequence ID" value="KLO16939.1"/>
    <property type="molecule type" value="Genomic_DNA"/>
</dbReference>
<sequence>MKLSSFSLVLASLGLAALQATASPIRVVMISSSMPPPTKVEINHFRFGLAAADASSPLPEIPSSNVVITQGSIPVHDRKHKAGCSSSLKAANWLRQKLGLPTIEPHYRLTHSHHHDAGVHNASTAKYTVFNPTGPTSERLHHKWHRPHSFTARLQKSLMMLGPWEGRAVAFVIGCGIGTLLRMLYVLIVVGYRSVRPGNSDDEEVDIVFEEVEVLSAPPAYHADQKIAIAEEEKPLVSN</sequence>
<protein>
    <recommendedName>
        <fullName evidence="5">Protein BIG1</fullName>
    </recommendedName>
</protein>
<evidence type="ECO:0008006" key="5">
    <source>
        <dbReference type="Google" id="ProtNLM"/>
    </source>
</evidence>
<organism evidence="3 4">
    <name type="scientific">Schizopora paradoxa</name>
    <dbReference type="NCBI Taxonomy" id="27342"/>
    <lineage>
        <taxon>Eukaryota</taxon>
        <taxon>Fungi</taxon>
        <taxon>Dikarya</taxon>
        <taxon>Basidiomycota</taxon>
        <taxon>Agaricomycotina</taxon>
        <taxon>Agaricomycetes</taxon>
        <taxon>Hymenochaetales</taxon>
        <taxon>Schizoporaceae</taxon>
        <taxon>Schizopora</taxon>
    </lineage>
</organism>
<proteinExistence type="predicted"/>
<reference evidence="3 4" key="1">
    <citation type="submission" date="2015-04" db="EMBL/GenBank/DDBJ databases">
        <title>Complete genome sequence of Schizopora paradoxa KUC8140, a cosmopolitan wood degrader in East Asia.</title>
        <authorList>
            <consortium name="DOE Joint Genome Institute"/>
            <person name="Min B."/>
            <person name="Park H."/>
            <person name="Jang Y."/>
            <person name="Kim J.-J."/>
            <person name="Kim K.H."/>
            <person name="Pangilinan J."/>
            <person name="Lipzen A."/>
            <person name="Riley R."/>
            <person name="Grigoriev I.V."/>
            <person name="Spatafora J.W."/>
            <person name="Choi I.-G."/>
        </authorList>
    </citation>
    <scope>NUCLEOTIDE SEQUENCE [LARGE SCALE GENOMIC DNA]</scope>
    <source>
        <strain evidence="3 4">KUC8140</strain>
    </source>
</reference>
<dbReference type="InParanoid" id="A0A0H2RZ03"/>
<evidence type="ECO:0000256" key="1">
    <source>
        <dbReference type="SAM" id="Phobius"/>
    </source>
</evidence>
<dbReference type="OrthoDB" id="3233375at2759"/>
<keyword evidence="4" id="KW-1185">Reference proteome</keyword>
<gene>
    <name evidence="3" type="ORF">SCHPADRAFT_901102</name>
</gene>
<keyword evidence="1" id="KW-0812">Transmembrane</keyword>
<evidence type="ECO:0000313" key="4">
    <source>
        <dbReference type="Proteomes" id="UP000053477"/>
    </source>
</evidence>
<evidence type="ECO:0000313" key="3">
    <source>
        <dbReference type="EMBL" id="KLO16939.1"/>
    </source>
</evidence>
<keyword evidence="1" id="KW-0472">Membrane</keyword>
<feature type="transmembrane region" description="Helical" evidence="1">
    <location>
        <begin position="168"/>
        <end position="190"/>
    </location>
</feature>
<evidence type="ECO:0000256" key="2">
    <source>
        <dbReference type="SAM" id="SignalP"/>
    </source>
</evidence>
<accession>A0A0H2RZ03</accession>
<keyword evidence="1" id="KW-1133">Transmembrane helix</keyword>
<keyword evidence="2" id="KW-0732">Signal</keyword>